<feature type="compositionally biased region" description="Polar residues" evidence="11">
    <location>
        <begin position="260"/>
        <end position="279"/>
    </location>
</feature>
<dbReference type="InterPro" id="IPR006603">
    <property type="entry name" value="PQ-loop_rpt"/>
</dbReference>
<dbReference type="PANTHER" id="PTHR13131">
    <property type="entry name" value="CYSTINOSIN"/>
    <property type="match status" value="1"/>
</dbReference>
<dbReference type="AlphaFoldDB" id="A0AAD5XLT4"/>
<comment type="catalytic activity">
    <reaction evidence="10">
        <text>L-cystine(out) + H(+)(out) = L-cystine(in) + H(+)(in)</text>
        <dbReference type="Rhea" id="RHEA:66172"/>
        <dbReference type="ChEBI" id="CHEBI:15378"/>
        <dbReference type="ChEBI" id="CHEBI:35491"/>
    </reaction>
    <physiologicalReaction direction="left-to-right" evidence="10">
        <dbReference type="Rhea" id="RHEA:66173"/>
    </physiologicalReaction>
</comment>
<keyword evidence="3" id="KW-0813">Transport</keyword>
<comment type="caution">
    <text evidence="13">The sequence shown here is derived from an EMBL/GenBank/DDBJ whole genome shotgun (WGS) entry which is preliminary data.</text>
</comment>
<protein>
    <recommendedName>
        <fullName evidence="15">Cystinosin</fullName>
    </recommendedName>
</protein>
<accession>A0AAD5XLT4</accession>
<keyword evidence="5" id="KW-0677">Repeat</keyword>
<keyword evidence="8 12" id="KW-0472">Membrane</keyword>
<dbReference type="Gene3D" id="1.20.1280.290">
    <property type="match status" value="2"/>
</dbReference>
<evidence type="ECO:0000256" key="6">
    <source>
        <dbReference type="ARBA" id="ARBA00022847"/>
    </source>
</evidence>
<evidence type="ECO:0000256" key="7">
    <source>
        <dbReference type="ARBA" id="ARBA00022989"/>
    </source>
</evidence>
<evidence type="ECO:0000313" key="13">
    <source>
        <dbReference type="EMBL" id="KAJ3177255.1"/>
    </source>
</evidence>
<dbReference type="PANTHER" id="PTHR13131:SF5">
    <property type="entry name" value="CYSTINOSIN"/>
    <property type="match status" value="1"/>
</dbReference>
<evidence type="ECO:0000256" key="12">
    <source>
        <dbReference type="SAM" id="Phobius"/>
    </source>
</evidence>
<feature type="transmembrane region" description="Helical" evidence="12">
    <location>
        <begin position="117"/>
        <end position="139"/>
    </location>
</feature>
<evidence type="ECO:0000256" key="9">
    <source>
        <dbReference type="ARBA" id="ARBA00023228"/>
    </source>
</evidence>
<name>A0AAD5XLT4_9FUNG</name>
<evidence type="ECO:0008006" key="15">
    <source>
        <dbReference type="Google" id="ProtNLM"/>
    </source>
</evidence>
<feature type="transmembrane region" description="Helical" evidence="12">
    <location>
        <begin position="85"/>
        <end position="105"/>
    </location>
</feature>
<dbReference type="FunFam" id="1.20.1280.290:FF:000016">
    <property type="entry name" value="Cystinosin homolog"/>
    <property type="match status" value="1"/>
</dbReference>
<proteinExistence type="inferred from homology"/>
<dbReference type="NCBIfam" id="TIGR00951">
    <property type="entry name" value="2A43"/>
    <property type="match status" value="1"/>
</dbReference>
<evidence type="ECO:0000313" key="14">
    <source>
        <dbReference type="Proteomes" id="UP001212152"/>
    </source>
</evidence>
<keyword evidence="7 12" id="KW-1133">Transmembrane helix</keyword>
<evidence type="ECO:0000256" key="8">
    <source>
        <dbReference type="ARBA" id="ARBA00023136"/>
    </source>
</evidence>
<keyword evidence="6" id="KW-0769">Symport</keyword>
<evidence type="ECO:0000256" key="2">
    <source>
        <dbReference type="ARBA" id="ARBA00006855"/>
    </source>
</evidence>
<feature type="transmembrane region" description="Helical" evidence="12">
    <location>
        <begin position="174"/>
        <end position="198"/>
    </location>
</feature>
<comment type="similarity">
    <text evidence="2">Belongs to the cystinosin family.</text>
</comment>
<dbReference type="EMBL" id="JADGJQ010000034">
    <property type="protein sequence ID" value="KAJ3177255.1"/>
    <property type="molecule type" value="Genomic_DNA"/>
</dbReference>
<dbReference type="GO" id="GO:0005774">
    <property type="term" value="C:vacuolar membrane"/>
    <property type="evidence" value="ECO:0007669"/>
    <property type="project" value="TreeGrafter"/>
</dbReference>
<dbReference type="GO" id="GO:0015184">
    <property type="term" value="F:L-cystine transmembrane transporter activity"/>
    <property type="evidence" value="ECO:0007669"/>
    <property type="project" value="TreeGrafter"/>
</dbReference>
<evidence type="ECO:0000256" key="1">
    <source>
        <dbReference type="ARBA" id="ARBA00004155"/>
    </source>
</evidence>
<organism evidence="13 14">
    <name type="scientific">Geranomyces variabilis</name>
    <dbReference type="NCBI Taxonomy" id="109894"/>
    <lineage>
        <taxon>Eukaryota</taxon>
        <taxon>Fungi</taxon>
        <taxon>Fungi incertae sedis</taxon>
        <taxon>Chytridiomycota</taxon>
        <taxon>Chytridiomycota incertae sedis</taxon>
        <taxon>Chytridiomycetes</taxon>
        <taxon>Spizellomycetales</taxon>
        <taxon>Powellomycetaceae</taxon>
        <taxon>Geranomyces</taxon>
    </lineage>
</organism>
<evidence type="ECO:0000256" key="3">
    <source>
        <dbReference type="ARBA" id="ARBA00022448"/>
    </source>
</evidence>
<keyword evidence="9" id="KW-0458">Lysosome</keyword>
<evidence type="ECO:0000256" key="4">
    <source>
        <dbReference type="ARBA" id="ARBA00022692"/>
    </source>
</evidence>
<evidence type="ECO:0000256" key="5">
    <source>
        <dbReference type="ARBA" id="ARBA00022737"/>
    </source>
</evidence>
<feature type="transmembrane region" description="Helical" evidence="12">
    <location>
        <begin position="218"/>
        <end position="237"/>
    </location>
</feature>
<gene>
    <name evidence="13" type="ORF">HDU87_004506</name>
</gene>
<feature type="transmembrane region" description="Helical" evidence="12">
    <location>
        <begin position="145"/>
        <end position="162"/>
    </location>
</feature>
<dbReference type="Pfam" id="PF04193">
    <property type="entry name" value="PQ-loop"/>
    <property type="match status" value="2"/>
</dbReference>
<comment type="subcellular location">
    <subcellularLocation>
        <location evidence="1">Lysosome membrane</location>
        <topology evidence="1">Multi-pass membrane protein</topology>
    </subcellularLocation>
</comment>
<keyword evidence="4 12" id="KW-0812">Transmembrane</keyword>
<sequence length="279" mass="31175">MAVLLSLSWSALVSPIIGWAYFVAWSLSFYPQIVLNWRRKSIHGLSLDFLYLNLFGFLCYAIYNIGLYANRREWGAEGSIHVNDVVFALHALFFTAVTVVQSLIYRRTRSKPVSHATLLFIGMAGLVVLSVSFLSIGGMVTPRTVLYLLSVIKMAITLLKYVPQAYFNYTRKSTTGWSIMNILLDFTGGNLSMLQVFVDGSVTGDWSPIVNNPVKFGLSLASIGFDVLFMLQHYVLYPRREEADALPSRKQDEEAGPLLAQSTATYDSLDGQTTSDQPR</sequence>
<keyword evidence="14" id="KW-1185">Reference proteome</keyword>
<dbReference type="SMART" id="SM00679">
    <property type="entry name" value="CTNS"/>
    <property type="match status" value="2"/>
</dbReference>
<feature type="region of interest" description="Disordered" evidence="11">
    <location>
        <begin position="245"/>
        <end position="279"/>
    </location>
</feature>
<feature type="transmembrane region" description="Helical" evidence="12">
    <location>
        <begin position="6"/>
        <end position="30"/>
    </location>
</feature>
<feature type="transmembrane region" description="Helical" evidence="12">
    <location>
        <begin position="42"/>
        <end position="65"/>
    </location>
</feature>
<evidence type="ECO:0000256" key="11">
    <source>
        <dbReference type="SAM" id="MobiDB-lite"/>
    </source>
</evidence>
<dbReference type="Proteomes" id="UP001212152">
    <property type="component" value="Unassembled WGS sequence"/>
</dbReference>
<reference evidence="13" key="1">
    <citation type="submission" date="2020-05" db="EMBL/GenBank/DDBJ databases">
        <title>Phylogenomic resolution of chytrid fungi.</title>
        <authorList>
            <person name="Stajich J.E."/>
            <person name="Amses K."/>
            <person name="Simmons R."/>
            <person name="Seto K."/>
            <person name="Myers J."/>
            <person name="Bonds A."/>
            <person name="Quandt C.A."/>
            <person name="Barry K."/>
            <person name="Liu P."/>
            <person name="Grigoriev I."/>
            <person name="Longcore J.E."/>
            <person name="James T.Y."/>
        </authorList>
    </citation>
    <scope>NUCLEOTIDE SEQUENCE</scope>
    <source>
        <strain evidence="13">JEL0379</strain>
    </source>
</reference>
<dbReference type="InterPro" id="IPR005282">
    <property type="entry name" value="LC_transporter"/>
</dbReference>
<evidence type="ECO:0000256" key="10">
    <source>
        <dbReference type="ARBA" id="ARBA00048473"/>
    </source>
</evidence>
<dbReference type="GO" id="GO:0015293">
    <property type="term" value="F:symporter activity"/>
    <property type="evidence" value="ECO:0007669"/>
    <property type="project" value="UniProtKB-KW"/>
</dbReference>